<evidence type="ECO:0000313" key="3">
    <source>
        <dbReference type="EMBL" id="ROS01303.1"/>
    </source>
</evidence>
<feature type="signal peptide" evidence="1">
    <location>
        <begin position="1"/>
        <end position="16"/>
    </location>
</feature>
<organism evidence="3 4">
    <name type="scientific">Sinobacterium caligoides</name>
    <dbReference type="NCBI Taxonomy" id="933926"/>
    <lineage>
        <taxon>Bacteria</taxon>
        <taxon>Pseudomonadati</taxon>
        <taxon>Pseudomonadota</taxon>
        <taxon>Gammaproteobacteria</taxon>
        <taxon>Cellvibrionales</taxon>
        <taxon>Spongiibacteraceae</taxon>
        <taxon>Sinobacterium</taxon>
    </lineage>
</organism>
<evidence type="ECO:0000313" key="4">
    <source>
        <dbReference type="Proteomes" id="UP000275394"/>
    </source>
</evidence>
<keyword evidence="4" id="KW-1185">Reference proteome</keyword>
<dbReference type="AlphaFoldDB" id="A0A3N2DNC0"/>
<proteinExistence type="predicted"/>
<protein>
    <submittedName>
        <fullName evidence="3">SnoaL-like protein</fullName>
    </submittedName>
</protein>
<feature type="chain" id="PRO_5018273990" evidence="1">
    <location>
        <begin position="17"/>
        <end position="148"/>
    </location>
</feature>
<evidence type="ECO:0000256" key="1">
    <source>
        <dbReference type="SAM" id="SignalP"/>
    </source>
</evidence>
<dbReference type="Pfam" id="PF12680">
    <property type="entry name" value="SnoaL_2"/>
    <property type="match status" value="1"/>
</dbReference>
<evidence type="ECO:0000259" key="2">
    <source>
        <dbReference type="Pfam" id="PF12680"/>
    </source>
</evidence>
<keyword evidence="1" id="KW-0732">Signal</keyword>
<dbReference type="InterPro" id="IPR032710">
    <property type="entry name" value="NTF2-like_dom_sf"/>
</dbReference>
<name>A0A3N2DNC0_9GAMM</name>
<gene>
    <name evidence="3" type="ORF">EDC56_1732</name>
</gene>
<dbReference type="RefSeq" id="WP_162844128.1">
    <property type="nucleotide sequence ID" value="NZ_RKHR01000004.1"/>
</dbReference>
<dbReference type="Proteomes" id="UP000275394">
    <property type="component" value="Unassembled WGS sequence"/>
</dbReference>
<comment type="caution">
    <text evidence="3">The sequence shown here is derived from an EMBL/GenBank/DDBJ whole genome shotgun (WGS) entry which is preliminary data.</text>
</comment>
<sequence length="148" mass="16387">MKILPLLLVSCLLSLAACDPVDNEKKAAPYSLNAEQIIAAVDSGDPNLYAKLLTDNSVFRFANYPPVKGKPDIFSAQSDFYASVKSTKHEIIRVWQDNETIVADMLVTYVRHDGSTITLPVVDIFEIEDNKISATLIYMDINPLHASD</sequence>
<accession>A0A3N2DNC0</accession>
<dbReference type="EMBL" id="RKHR01000004">
    <property type="protein sequence ID" value="ROS01303.1"/>
    <property type="molecule type" value="Genomic_DNA"/>
</dbReference>
<reference evidence="3 4" key="1">
    <citation type="submission" date="2018-11" db="EMBL/GenBank/DDBJ databases">
        <title>Genomic Encyclopedia of Type Strains, Phase IV (KMG-IV): sequencing the most valuable type-strain genomes for metagenomic binning, comparative biology and taxonomic classification.</title>
        <authorList>
            <person name="Goeker M."/>
        </authorList>
    </citation>
    <scope>NUCLEOTIDE SEQUENCE [LARGE SCALE GENOMIC DNA]</scope>
    <source>
        <strain evidence="3 4">DSM 100316</strain>
    </source>
</reference>
<dbReference type="PROSITE" id="PS51257">
    <property type="entry name" value="PROKAR_LIPOPROTEIN"/>
    <property type="match status" value="1"/>
</dbReference>
<dbReference type="Gene3D" id="3.10.450.50">
    <property type="match status" value="1"/>
</dbReference>
<dbReference type="SUPFAM" id="SSF54427">
    <property type="entry name" value="NTF2-like"/>
    <property type="match status" value="1"/>
</dbReference>
<dbReference type="InterPro" id="IPR037401">
    <property type="entry name" value="SnoaL-like"/>
</dbReference>
<feature type="domain" description="SnoaL-like" evidence="2">
    <location>
        <begin position="35"/>
        <end position="133"/>
    </location>
</feature>